<dbReference type="Proteomes" id="UP001279410">
    <property type="component" value="Unassembled WGS sequence"/>
</dbReference>
<keyword evidence="1" id="KW-0812">Transmembrane</keyword>
<accession>A0AAD3QVX0</accession>
<keyword evidence="1" id="KW-0472">Membrane</keyword>
<evidence type="ECO:0000313" key="2">
    <source>
        <dbReference type="EMBL" id="GLD48164.1"/>
    </source>
</evidence>
<feature type="transmembrane region" description="Helical" evidence="1">
    <location>
        <begin position="57"/>
        <end position="81"/>
    </location>
</feature>
<feature type="transmembrane region" description="Helical" evidence="1">
    <location>
        <begin position="27"/>
        <end position="45"/>
    </location>
</feature>
<keyword evidence="1" id="KW-1133">Transmembrane helix</keyword>
<sequence length="156" mass="17366">MAGSPCSQHLAPLNQYLFNHFWLERQLAILGGLLLNCWASGWFPMRPLGPAPSKAKYDLRVGCNAIMFLGFFAPIVSAAYAKDMGVMSTQLPSCSQSWLSHMPARPSMGYHNSADSPKIQYFSALLYSNVSHPFALGGNLHRLVVYAVSFWLCIWH</sequence>
<dbReference type="AlphaFoldDB" id="A0AAD3QVX0"/>
<evidence type="ECO:0000313" key="3">
    <source>
        <dbReference type="Proteomes" id="UP001279410"/>
    </source>
</evidence>
<gene>
    <name evidence="2" type="ORF">AKAME5_000218500</name>
</gene>
<name>A0AAD3QVX0_LATJO</name>
<feature type="non-terminal residue" evidence="2">
    <location>
        <position position="1"/>
    </location>
</feature>
<dbReference type="EMBL" id="BRZM01000005">
    <property type="protein sequence ID" value="GLD48164.1"/>
    <property type="molecule type" value="Genomic_DNA"/>
</dbReference>
<comment type="caution">
    <text evidence="2">The sequence shown here is derived from an EMBL/GenBank/DDBJ whole genome shotgun (WGS) entry which is preliminary data.</text>
</comment>
<keyword evidence="3" id="KW-1185">Reference proteome</keyword>
<organism evidence="2 3">
    <name type="scientific">Lates japonicus</name>
    <name type="common">Japanese lates</name>
    <dbReference type="NCBI Taxonomy" id="270547"/>
    <lineage>
        <taxon>Eukaryota</taxon>
        <taxon>Metazoa</taxon>
        <taxon>Chordata</taxon>
        <taxon>Craniata</taxon>
        <taxon>Vertebrata</taxon>
        <taxon>Euteleostomi</taxon>
        <taxon>Actinopterygii</taxon>
        <taxon>Neopterygii</taxon>
        <taxon>Teleostei</taxon>
        <taxon>Neoteleostei</taxon>
        <taxon>Acanthomorphata</taxon>
        <taxon>Carangaria</taxon>
        <taxon>Carangaria incertae sedis</taxon>
        <taxon>Centropomidae</taxon>
        <taxon>Lates</taxon>
    </lineage>
</organism>
<evidence type="ECO:0000256" key="1">
    <source>
        <dbReference type="SAM" id="Phobius"/>
    </source>
</evidence>
<protein>
    <submittedName>
        <fullName evidence="2">Monocarboxylate transporter 2</fullName>
    </submittedName>
</protein>
<proteinExistence type="predicted"/>
<reference evidence="2" key="1">
    <citation type="submission" date="2022-08" db="EMBL/GenBank/DDBJ databases">
        <title>Genome sequencing of akame (Lates japonicus).</title>
        <authorList>
            <person name="Hashiguchi Y."/>
            <person name="Takahashi H."/>
        </authorList>
    </citation>
    <scope>NUCLEOTIDE SEQUENCE</scope>
    <source>
        <strain evidence="2">Kochi</strain>
    </source>
</reference>